<dbReference type="AlphaFoldDB" id="A0A7U6LA23"/>
<name>A0A7U6LA23_9FUSO</name>
<evidence type="ECO:0000313" key="1">
    <source>
        <dbReference type="EMBL" id="BBM42582.1"/>
    </source>
</evidence>
<dbReference type="Proteomes" id="UP000321943">
    <property type="component" value="Chromosome"/>
</dbReference>
<evidence type="ECO:0000313" key="2">
    <source>
        <dbReference type="Proteomes" id="UP000321943"/>
    </source>
</evidence>
<sequence length="151" mass="18541">MQREEYLDQYMKFNISKKEERKWLKEKVEKILSKMSEIKNINLKYDKYWNILYILTKTLEDNHLLDKTISAFEKDLKYLDIFSINMILEMIRDNKKIWKNFKKKLKKIIQNNDISKNEIISKEHNKLNGTQFLTEDEVIKRYREILSKLQS</sequence>
<protein>
    <submittedName>
        <fullName evidence="1">Uncharacterized protein</fullName>
    </submittedName>
</protein>
<reference evidence="1 2" key="1">
    <citation type="submission" date="2019-07" db="EMBL/GenBank/DDBJ databases">
        <title>Complete Genome Sequence of Leptotrichia wadei Strain JCM16777.</title>
        <authorList>
            <person name="Watanabe S."/>
            <person name="Cui L."/>
        </authorList>
    </citation>
    <scope>NUCLEOTIDE SEQUENCE [LARGE SCALE GENOMIC DNA]</scope>
    <source>
        <strain evidence="1 2">JCM16777</strain>
    </source>
</reference>
<dbReference type="GeneID" id="84804171"/>
<dbReference type="EMBL" id="AP019829">
    <property type="protein sequence ID" value="BBM42582.1"/>
    <property type="molecule type" value="Genomic_DNA"/>
</dbReference>
<proteinExistence type="predicted"/>
<accession>A0A7U6LA23</accession>
<dbReference type="KEGG" id="lwd:JCM16777_0831"/>
<organism evidence="1 2">
    <name type="scientific">Leptotrichia wadei</name>
    <dbReference type="NCBI Taxonomy" id="157687"/>
    <lineage>
        <taxon>Bacteria</taxon>
        <taxon>Fusobacteriati</taxon>
        <taxon>Fusobacteriota</taxon>
        <taxon>Fusobacteriia</taxon>
        <taxon>Fusobacteriales</taxon>
        <taxon>Leptotrichiaceae</taxon>
        <taxon>Leptotrichia</taxon>
    </lineage>
</organism>
<gene>
    <name evidence="1" type="ORF">JCM16777_0831</name>
</gene>
<dbReference type="RefSeq" id="WP_018498737.1">
    <property type="nucleotide sequence ID" value="NZ_AP019829.2"/>
</dbReference>